<proteinExistence type="predicted"/>
<dbReference type="STRING" id="443218.AS9A_4293"/>
<protein>
    <submittedName>
        <fullName evidence="1">Uncharacterized protein</fullName>
    </submittedName>
</protein>
<evidence type="ECO:0000313" key="1">
    <source>
        <dbReference type="EMBL" id="AEF42726.1"/>
    </source>
</evidence>
<keyword evidence="2" id="KW-1185">Reference proteome</keyword>
<reference evidence="1 2" key="1">
    <citation type="journal article" date="2011" name="J. Bacteriol.">
        <title>Complete genome sequence of Amycolicicoccus subflavus DQS3-9A1T, an actinomycete isolated from crude oil-polluted soil.</title>
        <authorList>
            <person name="Cai M."/>
            <person name="Chen W.M."/>
            <person name="Nie Y."/>
            <person name="Chi C.Q."/>
            <person name="Wang Y.N."/>
            <person name="Tang Y.Q."/>
            <person name="Li G.Y."/>
            <person name="Wu X.L."/>
        </authorList>
    </citation>
    <scope>NUCLEOTIDE SEQUENCE [LARGE SCALE GENOMIC DNA]</scope>
    <source>
        <strain evidence="2">DSM 45089 / DQS3-9A1</strain>
    </source>
</reference>
<evidence type="ECO:0000313" key="2">
    <source>
        <dbReference type="Proteomes" id="UP000009235"/>
    </source>
</evidence>
<dbReference type="HOGENOM" id="CLU_3264773_0_0_11"/>
<organism evidence="1 2">
    <name type="scientific">Hoyosella subflava (strain DSM 45089 / JCM 17490 / NBRC 109087 / DQS3-9A1)</name>
    <name type="common">Amycolicicoccus subflavus</name>
    <dbReference type="NCBI Taxonomy" id="443218"/>
    <lineage>
        <taxon>Bacteria</taxon>
        <taxon>Bacillati</taxon>
        <taxon>Actinomycetota</taxon>
        <taxon>Actinomycetes</taxon>
        <taxon>Mycobacteriales</taxon>
        <taxon>Hoyosellaceae</taxon>
        <taxon>Hoyosella</taxon>
    </lineage>
</organism>
<dbReference type="EMBL" id="CP002786">
    <property type="protein sequence ID" value="AEF42726.1"/>
    <property type="molecule type" value="Genomic_DNA"/>
</dbReference>
<accession>F6EL63</accession>
<dbReference type="Proteomes" id="UP000009235">
    <property type="component" value="Chromosome"/>
</dbReference>
<sequence>MSESWRGSRDRVFVWRLSALNPAVCPVTAVLDDLGQILHAV</sequence>
<dbReference type="KEGG" id="asd:AS9A_4293"/>
<dbReference type="AlphaFoldDB" id="F6EL63"/>
<dbReference type="RefSeq" id="WP_013809074.1">
    <property type="nucleotide sequence ID" value="NC_015564.1"/>
</dbReference>
<name>F6EL63_HOYSD</name>
<gene>
    <name evidence="1" type="ordered locus">AS9A_4293</name>
</gene>